<organism evidence="3 4">
    <name type="scientific">Riccia sorocarpa</name>
    <dbReference type="NCBI Taxonomy" id="122646"/>
    <lineage>
        <taxon>Eukaryota</taxon>
        <taxon>Viridiplantae</taxon>
        <taxon>Streptophyta</taxon>
        <taxon>Embryophyta</taxon>
        <taxon>Marchantiophyta</taxon>
        <taxon>Marchantiopsida</taxon>
        <taxon>Marchantiidae</taxon>
        <taxon>Marchantiales</taxon>
        <taxon>Ricciaceae</taxon>
        <taxon>Riccia</taxon>
    </lineage>
</organism>
<dbReference type="PANTHER" id="PTHR33153:SF3">
    <property type="entry name" value="TRAFFICKING PROTEIN PARTICLE COMPLEX SUBUNIT 11 DOMAIN-CONTAINING PROTEIN"/>
    <property type="match status" value="1"/>
</dbReference>
<dbReference type="EMBL" id="JBJQOH010000008">
    <property type="protein sequence ID" value="KAL3676443.1"/>
    <property type="molecule type" value="Genomic_DNA"/>
</dbReference>
<evidence type="ECO:0000313" key="4">
    <source>
        <dbReference type="Proteomes" id="UP001633002"/>
    </source>
</evidence>
<accession>A0ABD3GBA4</accession>
<feature type="region of interest" description="Disordered" evidence="1">
    <location>
        <begin position="928"/>
        <end position="963"/>
    </location>
</feature>
<feature type="domain" description="DUF7869" evidence="2">
    <location>
        <begin position="451"/>
        <end position="643"/>
    </location>
</feature>
<evidence type="ECO:0000259" key="2">
    <source>
        <dbReference type="Pfam" id="PF25273"/>
    </source>
</evidence>
<dbReference type="PANTHER" id="PTHR33153">
    <property type="entry name" value="MYND-TYPE DOMAIN-CONTAINING PROTEIN"/>
    <property type="match status" value="1"/>
</dbReference>
<feature type="compositionally biased region" description="Polar residues" evidence="1">
    <location>
        <begin position="233"/>
        <end position="253"/>
    </location>
</feature>
<feature type="compositionally biased region" description="Basic and acidic residues" evidence="1">
    <location>
        <begin position="122"/>
        <end position="137"/>
    </location>
</feature>
<reference evidence="3 4" key="1">
    <citation type="submission" date="2024-09" db="EMBL/GenBank/DDBJ databases">
        <title>Chromosome-scale assembly of Riccia sorocarpa.</title>
        <authorList>
            <person name="Paukszto L."/>
        </authorList>
    </citation>
    <scope>NUCLEOTIDE SEQUENCE [LARGE SCALE GENOMIC DNA]</scope>
    <source>
        <strain evidence="3">LP-2024</strain>
        <tissue evidence="3">Aerial parts of the thallus</tissue>
    </source>
</reference>
<sequence length="963" mass="109970">MSRIWVHENVDAPYDDEEIVNLSSPDNTHESARKNDDDDMQYLTPTGDTQAALAPVILSLLGVPYKSVKDGNGGGRTSSMRLMDVPAVLPLSRRDGSRCRSLDSAIKSSRRRTTSMNLMDVRSSDPRKFESDVTKSREFRRKRSPTALPDISRKLEDDFGCPGSGSGNSNYKTGSGSSRGSDSEDSTDSSPMKVPRKDLGLSPPRLFHALTASIERQRLLFLASMSPPRNVFTNFPSPRLQQSSPTFGVQDQNAQDEDEDRGPFETEVLSDNEGYKSNEEVPVSAPGRRFKETLREPKPPRVNQYSHGKSRSGEPGDGKYHLPNNFTKKEVYDHYKTDMSQMQSVLQYSSFKRYWLKYYPLVTIPTTNKFSVCDFCELYKTKRDKAVTKLEKAEAIEALQLHRKQQAEERAAAGRRRWKALDIPKDCAYIQIDGMDQKKTALPHFSKQPKSVDGAALVGVHLVGAMVFHGKMQTRAFLTYNNIKSDSNLTITVLHKILLEWEGPLPPTMYLQLDNTVRENKNNILFAYLAMLLDRNIFSKIKLGFLLVGHTHDFVDQMFSSFSQALRRENAFTMSRLRSVIQNSYDPKPITSILLQTWDFKNFIETEPKLFRTLNDITHNQQYKFKLASTLDVRVWCKQFSTDQTWEPPAGVKNYVNADGARLMLASQQLPLKSYAEIKRQTKRAQNIRTLETAQEGDVVRHVQAIRQDIQAHYYPFFEDVEKEWWNHWFFQQEDIGRNIGRSIRERLTGDMCWLWPVPPERDAEEEVELLAVTTAEDLRRRVFGIRRPIYSGPRKPPPGSAAADRAAHIGELTEIHDKSFLAVLVEDEVSFWICQVLKINGRNEAGEPTEVMIQWYATEDSNPYTGKFYPEKRRSNGKERPVLFRKEVNLEAVTILSFNFIFTTTRRLRRITERQIRTGLFRTARDKEASELDGNISPASDIVSADDEETDCSGPDSDPDVQ</sequence>
<comment type="caution">
    <text evidence="3">The sequence shown here is derived from an EMBL/GenBank/DDBJ whole genome shotgun (WGS) entry which is preliminary data.</text>
</comment>
<feature type="compositionally biased region" description="Basic and acidic residues" evidence="1">
    <location>
        <begin position="289"/>
        <end position="299"/>
    </location>
</feature>
<dbReference type="AlphaFoldDB" id="A0ABD3GBA4"/>
<dbReference type="Proteomes" id="UP001633002">
    <property type="component" value="Unassembled WGS sequence"/>
</dbReference>
<feature type="region of interest" description="Disordered" evidence="1">
    <location>
        <begin position="233"/>
        <end position="323"/>
    </location>
</feature>
<feature type="compositionally biased region" description="Acidic residues" evidence="1">
    <location>
        <begin position="945"/>
        <end position="963"/>
    </location>
</feature>
<protein>
    <recommendedName>
        <fullName evidence="2">DUF7869 domain-containing protein</fullName>
    </recommendedName>
</protein>
<proteinExistence type="predicted"/>
<name>A0ABD3GBA4_9MARC</name>
<dbReference type="InterPro" id="IPR057191">
    <property type="entry name" value="DUF7869"/>
</dbReference>
<evidence type="ECO:0000256" key="1">
    <source>
        <dbReference type="SAM" id="MobiDB-lite"/>
    </source>
</evidence>
<gene>
    <name evidence="3" type="ORF">R1sor_026391</name>
</gene>
<evidence type="ECO:0000313" key="3">
    <source>
        <dbReference type="EMBL" id="KAL3676443.1"/>
    </source>
</evidence>
<keyword evidence="4" id="KW-1185">Reference proteome</keyword>
<dbReference type="Pfam" id="PF25273">
    <property type="entry name" value="DUF7869"/>
    <property type="match status" value="1"/>
</dbReference>
<feature type="compositionally biased region" description="Basic and acidic residues" evidence="1">
    <location>
        <begin position="311"/>
        <end position="320"/>
    </location>
</feature>
<feature type="region of interest" description="Disordered" evidence="1">
    <location>
        <begin position="94"/>
        <end position="203"/>
    </location>
</feature>